<dbReference type="Proteomes" id="UP000286997">
    <property type="component" value="Unassembled WGS sequence"/>
</dbReference>
<dbReference type="InterPro" id="IPR001647">
    <property type="entry name" value="HTH_TetR"/>
</dbReference>
<dbReference type="Pfam" id="PF00440">
    <property type="entry name" value="TetR_N"/>
    <property type="match status" value="1"/>
</dbReference>
<organism evidence="6 7">
    <name type="scientific">Methylobacterium oryzihabitans</name>
    <dbReference type="NCBI Taxonomy" id="2499852"/>
    <lineage>
        <taxon>Bacteria</taxon>
        <taxon>Pseudomonadati</taxon>
        <taxon>Pseudomonadota</taxon>
        <taxon>Alphaproteobacteria</taxon>
        <taxon>Hyphomicrobiales</taxon>
        <taxon>Methylobacteriaceae</taxon>
        <taxon>Methylobacterium</taxon>
    </lineage>
</organism>
<evidence type="ECO:0000256" key="3">
    <source>
        <dbReference type="ARBA" id="ARBA00023163"/>
    </source>
</evidence>
<dbReference type="SUPFAM" id="SSF48498">
    <property type="entry name" value="Tetracyclin repressor-like, C-terminal domain"/>
    <property type="match status" value="1"/>
</dbReference>
<dbReference type="OrthoDB" id="7056813at2"/>
<evidence type="ECO:0000313" key="6">
    <source>
        <dbReference type="EMBL" id="RVU21966.1"/>
    </source>
</evidence>
<name>A0A3S2W089_9HYPH</name>
<dbReference type="Gene3D" id="1.10.357.10">
    <property type="entry name" value="Tetracycline Repressor, domain 2"/>
    <property type="match status" value="1"/>
</dbReference>
<dbReference type="Pfam" id="PF13305">
    <property type="entry name" value="TetR_C_33"/>
    <property type="match status" value="1"/>
</dbReference>
<comment type="caution">
    <text evidence="6">The sequence shown here is derived from an EMBL/GenBank/DDBJ whole genome shotgun (WGS) entry which is preliminary data.</text>
</comment>
<dbReference type="EMBL" id="SACP01000001">
    <property type="protein sequence ID" value="RVU21966.1"/>
    <property type="molecule type" value="Genomic_DNA"/>
</dbReference>
<sequence length="164" mass="17074">MALLGDGAAEISLRSVARAAGVSAMAPYRHFPDKAALLGAVAEEGFRALQAELEAADDSARGADALVAQGLAYIAFAARHPALFRLMFAARDTACIPREAGDGAYGVLARRVAALSPGDREARTLGCWAMVHGLATLSLDGRLSAGLDEVRLVLALLTRDLGEE</sequence>
<dbReference type="InterPro" id="IPR025996">
    <property type="entry name" value="MT1864/Rv1816-like_C"/>
</dbReference>
<dbReference type="SUPFAM" id="SSF46689">
    <property type="entry name" value="Homeodomain-like"/>
    <property type="match status" value="1"/>
</dbReference>
<reference evidence="6 7" key="1">
    <citation type="submission" date="2019-01" db="EMBL/GenBank/DDBJ databases">
        <authorList>
            <person name="Chen W.-M."/>
        </authorList>
    </citation>
    <scope>NUCLEOTIDE SEQUENCE [LARGE SCALE GENOMIC DNA]</scope>
    <source>
        <strain evidence="6 7">TER-1</strain>
    </source>
</reference>
<evidence type="ECO:0000313" key="7">
    <source>
        <dbReference type="Proteomes" id="UP000286997"/>
    </source>
</evidence>
<dbReference type="InterPro" id="IPR036271">
    <property type="entry name" value="Tet_transcr_reg_TetR-rel_C_sf"/>
</dbReference>
<protein>
    <submittedName>
        <fullName evidence="6">TetR/AcrR family transcriptional regulator</fullName>
    </submittedName>
</protein>
<dbReference type="AlphaFoldDB" id="A0A3S2W089"/>
<dbReference type="InterPro" id="IPR050109">
    <property type="entry name" value="HTH-type_TetR-like_transc_reg"/>
</dbReference>
<gene>
    <name evidence="6" type="ORF">EOE48_02010</name>
</gene>
<feature type="DNA-binding region" description="H-T-H motif" evidence="4">
    <location>
        <begin position="12"/>
        <end position="31"/>
    </location>
</feature>
<dbReference type="PANTHER" id="PTHR30055">
    <property type="entry name" value="HTH-TYPE TRANSCRIPTIONAL REGULATOR RUTR"/>
    <property type="match status" value="1"/>
</dbReference>
<evidence type="ECO:0000259" key="5">
    <source>
        <dbReference type="PROSITE" id="PS50977"/>
    </source>
</evidence>
<dbReference type="PANTHER" id="PTHR30055:SF220">
    <property type="entry name" value="TETR-FAMILY REGULATORY PROTEIN"/>
    <property type="match status" value="1"/>
</dbReference>
<keyword evidence="3" id="KW-0804">Transcription</keyword>
<dbReference type="GO" id="GO:0000976">
    <property type="term" value="F:transcription cis-regulatory region binding"/>
    <property type="evidence" value="ECO:0007669"/>
    <property type="project" value="TreeGrafter"/>
</dbReference>
<feature type="domain" description="HTH tetR-type" evidence="5">
    <location>
        <begin position="1"/>
        <end position="49"/>
    </location>
</feature>
<dbReference type="GO" id="GO:0003700">
    <property type="term" value="F:DNA-binding transcription factor activity"/>
    <property type="evidence" value="ECO:0007669"/>
    <property type="project" value="TreeGrafter"/>
</dbReference>
<keyword evidence="2 4" id="KW-0238">DNA-binding</keyword>
<evidence type="ECO:0000256" key="2">
    <source>
        <dbReference type="ARBA" id="ARBA00023125"/>
    </source>
</evidence>
<dbReference type="InterPro" id="IPR009057">
    <property type="entry name" value="Homeodomain-like_sf"/>
</dbReference>
<dbReference type="PROSITE" id="PS50977">
    <property type="entry name" value="HTH_TETR_2"/>
    <property type="match status" value="1"/>
</dbReference>
<keyword evidence="1" id="KW-0805">Transcription regulation</keyword>
<accession>A0A3S2W089</accession>
<evidence type="ECO:0000256" key="1">
    <source>
        <dbReference type="ARBA" id="ARBA00023015"/>
    </source>
</evidence>
<proteinExistence type="predicted"/>
<evidence type="ECO:0000256" key="4">
    <source>
        <dbReference type="PROSITE-ProRule" id="PRU00335"/>
    </source>
</evidence>
<keyword evidence="7" id="KW-1185">Reference proteome</keyword>